<dbReference type="Proteomes" id="UP000244309">
    <property type="component" value="Unassembled WGS sequence"/>
</dbReference>
<feature type="compositionally biased region" description="Low complexity" evidence="1">
    <location>
        <begin position="252"/>
        <end position="268"/>
    </location>
</feature>
<dbReference type="VEuPathDB" id="FungiDB:CXQ85_000082"/>
<evidence type="ECO:0000313" key="3">
    <source>
        <dbReference type="Proteomes" id="UP000244309"/>
    </source>
</evidence>
<organism evidence="2 3">
    <name type="scientific">Candidozyma haemuli</name>
    <dbReference type="NCBI Taxonomy" id="45357"/>
    <lineage>
        <taxon>Eukaryota</taxon>
        <taxon>Fungi</taxon>
        <taxon>Dikarya</taxon>
        <taxon>Ascomycota</taxon>
        <taxon>Saccharomycotina</taxon>
        <taxon>Pichiomycetes</taxon>
        <taxon>Metschnikowiaceae</taxon>
        <taxon>Candidozyma</taxon>
    </lineage>
</organism>
<dbReference type="RefSeq" id="XP_025342057.1">
    <property type="nucleotide sequence ID" value="XM_025483842.1"/>
</dbReference>
<dbReference type="OrthoDB" id="4088889at2759"/>
<protein>
    <submittedName>
        <fullName evidence="2">Uncharacterized protein</fullName>
    </submittedName>
</protein>
<accession>A0A2V1ASB9</accession>
<dbReference type="GeneID" id="37005415"/>
<proteinExistence type="predicted"/>
<dbReference type="InterPro" id="IPR035189">
    <property type="entry name" value="Std1/Mth1"/>
</dbReference>
<comment type="caution">
    <text evidence="2">The sequence shown here is derived from an EMBL/GenBank/DDBJ whole genome shotgun (WGS) entry which is preliminary data.</text>
</comment>
<feature type="compositionally biased region" description="Polar residues" evidence="1">
    <location>
        <begin position="296"/>
        <end position="309"/>
    </location>
</feature>
<evidence type="ECO:0000313" key="2">
    <source>
        <dbReference type="EMBL" id="PVH21117.1"/>
    </source>
</evidence>
<sequence length="365" mass="40702">MGLFSFSGPKQGAKVPTFELAPQPDSTDLQIRSLLYLFKRLRINKLAPFLNSDGSLRYTDVSAPVEDPSVSAKLDGLYNLSKFSQLLVSDYQRVLIDYPKNKFRAYCILSELPSANFSRPSSPVKSTRSENGSADFEDGFPVFFDAKGKRASNFAFSLLPSGRQVSIRELAASLANSLIYVEHHSYVPFSARLSAARSSIQKISTLDLTDDSVCRLTEEFKHAIVFEYLKELAFLVQLLRIYDEYMKKTSSPSIQMSETPSSSPSTSPVKRAPPALSPKKSTANLKGERTLKPRPSISNFRSNEIYSPVTSPTKKKSMKASSSTGYGDVYGREIVQDLWDKCKTSIRAKLQHEKSRIEQSGQKDI</sequence>
<dbReference type="AlphaFoldDB" id="A0A2V1ASB9"/>
<dbReference type="STRING" id="45357.A0A2V1ASB9"/>
<feature type="region of interest" description="Disordered" evidence="1">
    <location>
        <begin position="252"/>
        <end position="327"/>
    </location>
</feature>
<gene>
    <name evidence="2" type="ORF">CXQ85_000082</name>
</gene>
<name>A0A2V1ASB9_9ASCO</name>
<keyword evidence="3" id="KW-1185">Reference proteome</keyword>
<dbReference type="EMBL" id="PKFO01000005">
    <property type="protein sequence ID" value="PVH21117.1"/>
    <property type="molecule type" value="Genomic_DNA"/>
</dbReference>
<reference evidence="2 3" key="1">
    <citation type="submission" date="2017-12" db="EMBL/GenBank/DDBJ databases">
        <title>Genome Sequence of a Multidrug-Resistant Candida haemulonii Isolate from a Patient with Chronic Leg Ulcers in Israel.</title>
        <authorList>
            <person name="Chow N.A."/>
            <person name="Gade L."/>
            <person name="Batra D."/>
            <person name="Rowe L.A."/>
            <person name="Ben-Ami R."/>
            <person name="Loparev V.N."/>
            <person name="Litvintseva A.P."/>
        </authorList>
    </citation>
    <scope>NUCLEOTIDE SEQUENCE [LARGE SCALE GENOMIC DNA]</scope>
    <source>
        <strain evidence="2 3">B11899</strain>
    </source>
</reference>
<dbReference type="Pfam" id="PF17235">
    <property type="entry name" value="STD1"/>
    <property type="match status" value="1"/>
</dbReference>
<evidence type="ECO:0000256" key="1">
    <source>
        <dbReference type="SAM" id="MobiDB-lite"/>
    </source>
</evidence>